<evidence type="ECO:0000313" key="3">
    <source>
        <dbReference type="EMBL" id="ESW29900.1"/>
    </source>
</evidence>
<proteinExistence type="predicted"/>
<keyword evidence="1" id="KW-0732">Signal</keyword>
<keyword evidence="4" id="KW-1185">Reference proteome</keyword>
<evidence type="ECO:0000313" key="4">
    <source>
        <dbReference type="Proteomes" id="UP000000226"/>
    </source>
</evidence>
<feature type="signal peptide" evidence="1">
    <location>
        <begin position="1"/>
        <end position="26"/>
    </location>
</feature>
<dbReference type="PROSITE" id="PS50206">
    <property type="entry name" value="RHODANESE_3"/>
    <property type="match status" value="1"/>
</dbReference>
<protein>
    <recommendedName>
        <fullName evidence="2">Rhodanese domain-containing protein</fullName>
    </recommendedName>
</protein>
<dbReference type="EMBL" id="CM002289">
    <property type="protein sequence ID" value="ESW29900.1"/>
    <property type="molecule type" value="Genomic_DNA"/>
</dbReference>
<dbReference type="Gramene" id="ESW29900">
    <property type="protein sequence ID" value="ESW29900"/>
    <property type="gene ID" value="PHAVU_002G107700g"/>
</dbReference>
<dbReference type="OrthoDB" id="566238at2759"/>
<dbReference type="Gene3D" id="3.40.250.10">
    <property type="entry name" value="Rhodanese-like domain"/>
    <property type="match status" value="1"/>
</dbReference>
<dbReference type="PANTHER" id="PTHR44542:SF12">
    <property type="entry name" value="THIOSULFATE SULFURTRANSFERASE 18"/>
    <property type="match status" value="1"/>
</dbReference>
<gene>
    <name evidence="3" type="ORF">PHAVU_002G107700g</name>
</gene>
<dbReference type="STRING" id="3885.V7CKT1"/>
<dbReference type="InterPro" id="IPR001763">
    <property type="entry name" value="Rhodanese-like_dom"/>
</dbReference>
<dbReference type="InterPro" id="IPR036873">
    <property type="entry name" value="Rhodanese-like_dom_sf"/>
</dbReference>
<accession>V7CKT1</accession>
<dbReference type="GO" id="GO:0003824">
    <property type="term" value="F:catalytic activity"/>
    <property type="evidence" value="ECO:0007669"/>
    <property type="project" value="InterPro"/>
</dbReference>
<dbReference type="SMR" id="V7CKT1"/>
<feature type="chain" id="PRO_5004756236" description="Rhodanese domain-containing protein" evidence="1">
    <location>
        <begin position="27"/>
        <end position="152"/>
    </location>
</feature>
<feature type="domain" description="Rhodanese" evidence="2">
    <location>
        <begin position="45"/>
        <end position="145"/>
    </location>
</feature>
<dbReference type="SMART" id="SM00450">
    <property type="entry name" value="RHOD"/>
    <property type="match status" value="1"/>
</dbReference>
<dbReference type="InterPro" id="IPR044684">
    <property type="entry name" value="STR17/STR18/HARC1-like"/>
</dbReference>
<dbReference type="AlphaFoldDB" id="V7CKT1"/>
<reference evidence="4" key="1">
    <citation type="journal article" date="2014" name="Nat. Genet.">
        <title>A reference genome for common bean and genome-wide analysis of dual domestications.</title>
        <authorList>
            <person name="Schmutz J."/>
            <person name="McClean P.E."/>
            <person name="Mamidi S."/>
            <person name="Wu G.A."/>
            <person name="Cannon S.B."/>
            <person name="Grimwood J."/>
            <person name="Jenkins J."/>
            <person name="Shu S."/>
            <person name="Song Q."/>
            <person name="Chavarro C."/>
            <person name="Torres-Torres M."/>
            <person name="Geffroy V."/>
            <person name="Moghaddam S.M."/>
            <person name="Gao D."/>
            <person name="Abernathy B."/>
            <person name="Barry K."/>
            <person name="Blair M."/>
            <person name="Brick M.A."/>
            <person name="Chovatia M."/>
            <person name="Gepts P."/>
            <person name="Goodstein D.M."/>
            <person name="Gonzales M."/>
            <person name="Hellsten U."/>
            <person name="Hyten D.L."/>
            <person name="Jia G."/>
            <person name="Kelly J.D."/>
            <person name="Kudrna D."/>
            <person name="Lee R."/>
            <person name="Richard M.M."/>
            <person name="Miklas P.N."/>
            <person name="Osorno J.M."/>
            <person name="Rodrigues J."/>
            <person name="Thareau V."/>
            <person name="Urrea C.A."/>
            <person name="Wang M."/>
            <person name="Yu Y."/>
            <person name="Zhang M."/>
            <person name="Wing R.A."/>
            <person name="Cregan P.B."/>
            <person name="Rokhsar D.S."/>
            <person name="Jackson S.A."/>
        </authorList>
    </citation>
    <scope>NUCLEOTIDE SEQUENCE [LARGE SCALE GENOMIC DNA]</scope>
    <source>
        <strain evidence="4">cv. G19833</strain>
    </source>
</reference>
<dbReference type="eggNOG" id="KOG1530">
    <property type="taxonomic scope" value="Eukaryota"/>
</dbReference>
<dbReference type="SUPFAM" id="SSF52821">
    <property type="entry name" value="Rhodanese/Cell cycle control phosphatase"/>
    <property type="match status" value="1"/>
</dbReference>
<organism evidence="3 4">
    <name type="scientific">Phaseolus vulgaris</name>
    <name type="common">Kidney bean</name>
    <name type="synonym">French bean</name>
    <dbReference type="NCBI Taxonomy" id="3885"/>
    <lineage>
        <taxon>Eukaryota</taxon>
        <taxon>Viridiplantae</taxon>
        <taxon>Streptophyta</taxon>
        <taxon>Embryophyta</taxon>
        <taxon>Tracheophyta</taxon>
        <taxon>Spermatophyta</taxon>
        <taxon>Magnoliopsida</taxon>
        <taxon>eudicotyledons</taxon>
        <taxon>Gunneridae</taxon>
        <taxon>Pentapetalae</taxon>
        <taxon>rosids</taxon>
        <taxon>fabids</taxon>
        <taxon>Fabales</taxon>
        <taxon>Fabaceae</taxon>
        <taxon>Papilionoideae</taxon>
        <taxon>50 kb inversion clade</taxon>
        <taxon>NPAAA clade</taxon>
        <taxon>indigoferoid/millettioid clade</taxon>
        <taxon>Phaseoleae</taxon>
        <taxon>Phaseolus</taxon>
    </lineage>
</organism>
<dbReference type="Pfam" id="PF00581">
    <property type="entry name" value="Rhodanese"/>
    <property type="match status" value="1"/>
</dbReference>
<dbReference type="OMA" id="EEMNKGH"/>
<evidence type="ECO:0000259" key="2">
    <source>
        <dbReference type="PROSITE" id="PS50206"/>
    </source>
</evidence>
<evidence type="ECO:0000256" key="1">
    <source>
        <dbReference type="SAM" id="SignalP"/>
    </source>
</evidence>
<dbReference type="Proteomes" id="UP000000226">
    <property type="component" value="Chromosome 2"/>
</dbReference>
<sequence length="152" mass="16598">MAFSVAQLPRWSVFLLLLLVFCSSGAKVVTIDVRAAKDLIETGSIYLDVRTVEEFLKGHVDAVNIVNIPYMLNTSKGRAGKVMNPDFLKEVSLACNKEDHLIVGCQTGGRSLYATAALLSDGFKNVKDMGGGYAEWSQNKFAVKIPLAKEEL</sequence>
<dbReference type="CDD" id="cd00158">
    <property type="entry name" value="RHOD"/>
    <property type="match status" value="1"/>
</dbReference>
<name>V7CKT1_PHAVU</name>
<dbReference type="PANTHER" id="PTHR44542">
    <property type="entry name" value="THIOSULFATE SULFURTRANSFERASE 18"/>
    <property type="match status" value="1"/>
</dbReference>